<evidence type="ECO:0000313" key="3">
    <source>
        <dbReference type="EMBL" id="MBC8601702.1"/>
    </source>
</evidence>
<keyword evidence="1" id="KW-0732">Signal</keyword>
<organism evidence="4 5">
    <name type="scientific">Parabacteroides acidifaciens</name>
    <dbReference type="NCBI Taxonomy" id="2290935"/>
    <lineage>
        <taxon>Bacteria</taxon>
        <taxon>Pseudomonadati</taxon>
        <taxon>Bacteroidota</taxon>
        <taxon>Bacteroidia</taxon>
        <taxon>Bacteroidales</taxon>
        <taxon>Tannerellaceae</taxon>
        <taxon>Parabacteroides</taxon>
    </lineage>
</organism>
<reference evidence="4 5" key="1">
    <citation type="submission" date="2018-07" db="EMBL/GenBank/DDBJ databases">
        <title>Parabacteroides acidifaciens nov. sp., isolated from human feces.</title>
        <authorList>
            <person name="Wang Y.J."/>
        </authorList>
    </citation>
    <scope>NUCLEOTIDE SEQUENCE [LARGE SCALE GENOMIC DNA]</scope>
    <source>
        <strain evidence="4 5">426-9</strain>
    </source>
</reference>
<feature type="signal peptide" evidence="1">
    <location>
        <begin position="1"/>
        <end position="17"/>
    </location>
</feature>
<evidence type="ECO:0000313" key="5">
    <source>
        <dbReference type="Proteomes" id="UP000256321"/>
    </source>
</evidence>
<dbReference type="RefSeq" id="WP_115499271.1">
    <property type="nucleotide sequence ID" value="NZ_JACRTI010000015.1"/>
</dbReference>
<accession>A0A3D8HF91</accession>
<evidence type="ECO:0000256" key="1">
    <source>
        <dbReference type="SAM" id="SignalP"/>
    </source>
</evidence>
<dbReference type="AlphaFoldDB" id="A0A3D8HF91"/>
<feature type="domain" description="DUF4468" evidence="2">
    <location>
        <begin position="37"/>
        <end position="124"/>
    </location>
</feature>
<dbReference type="EMBL" id="QREV01000015">
    <property type="protein sequence ID" value="RDU49606.1"/>
    <property type="molecule type" value="Genomic_DNA"/>
</dbReference>
<sequence>MKHLLLLALFIPSLLWAQDDSKYLAGAVPVENGKVVFTQEINASSFSKDEVYNRMLDWANGFFSEDGNRVVYSDRSKGDIAAVGQVYLVFQNTALSLDRSIMNYRVTMECENGKAIMKVAGIRYEYNVSYQREPEKYTAEEWITDKYCLNKDKTKLNRGNGKFRTKTVDFVDEMFASASAAFGIQTVPAAPVAPARTVTPVAPVTAPAATPVAPAPVKEGYVAFAADKVPSTILQMLPESDMQVAPAGKPDTKETSAVWKGTGNMFGKSIASIAIGKDSPVYKEIGDNDTYSLSFFKKGENGDAWLIIDCRKQGETAEGQQMTVIGEIINVWMK</sequence>
<reference evidence="3 6" key="2">
    <citation type="submission" date="2020-08" db="EMBL/GenBank/DDBJ databases">
        <title>Genome public.</title>
        <authorList>
            <person name="Liu C."/>
            <person name="Sun Q."/>
        </authorList>
    </citation>
    <scope>NUCLEOTIDE SEQUENCE [LARGE SCALE GENOMIC DNA]</scope>
    <source>
        <strain evidence="3 6">426_9</strain>
    </source>
</reference>
<dbReference type="Proteomes" id="UP000256321">
    <property type="component" value="Unassembled WGS sequence"/>
</dbReference>
<dbReference type="Pfam" id="PF14730">
    <property type="entry name" value="DUF4468"/>
    <property type="match status" value="1"/>
</dbReference>
<dbReference type="CDD" id="cd12190">
    <property type="entry name" value="Bacova_04320_like"/>
    <property type="match status" value="1"/>
</dbReference>
<gene>
    <name evidence="4" type="ORF">DWU89_08385</name>
    <name evidence="3" type="ORF">H8784_08195</name>
</gene>
<evidence type="ECO:0000259" key="2">
    <source>
        <dbReference type="Pfam" id="PF14730"/>
    </source>
</evidence>
<dbReference type="InterPro" id="IPR027823">
    <property type="entry name" value="DUF4468"/>
</dbReference>
<keyword evidence="6" id="KW-1185">Reference proteome</keyword>
<comment type="caution">
    <text evidence="4">The sequence shown here is derived from an EMBL/GenBank/DDBJ whole genome shotgun (WGS) entry which is preliminary data.</text>
</comment>
<evidence type="ECO:0000313" key="4">
    <source>
        <dbReference type="EMBL" id="RDU49606.1"/>
    </source>
</evidence>
<evidence type="ECO:0000313" key="6">
    <source>
        <dbReference type="Proteomes" id="UP000629596"/>
    </source>
</evidence>
<proteinExistence type="predicted"/>
<dbReference type="Gene3D" id="3.30.530.80">
    <property type="match status" value="1"/>
</dbReference>
<protein>
    <submittedName>
        <fullName evidence="4">DUF4468 domain-containing protein</fullName>
    </submittedName>
</protein>
<dbReference type="EMBL" id="JACRTI010000015">
    <property type="protein sequence ID" value="MBC8601702.1"/>
    <property type="molecule type" value="Genomic_DNA"/>
</dbReference>
<feature type="chain" id="PRO_5017589670" evidence="1">
    <location>
        <begin position="18"/>
        <end position="334"/>
    </location>
</feature>
<dbReference type="Proteomes" id="UP000629596">
    <property type="component" value="Unassembled WGS sequence"/>
</dbReference>
<name>A0A3D8HF91_9BACT</name>